<dbReference type="AlphaFoldDB" id="A0AAV6URQ1"/>
<feature type="region of interest" description="Disordered" evidence="1">
    <location>
        <begin position="1"/>
        <end position="25"/>
    </location>
</feature>
<dbReference type="Proteomes" id="UP000827092">
    <property type="component" value="Unassembled WGS sequence"/>
</dbReference>
<name>A0AAV6URQ1_9ARAC</name>
<comment type="caution">
    <text evidence="2">The sequence shown here is derived from an EMBL/GenBank/DDBJ whole genome shotgun (WGS) entry which is preliminary data.</text>
</comment>
<evidence type="ECO:0000256" key="1">
    <source>
        <dbReference type="SAM" id="MobiDB-lite"/>
    </source>
</evidence>
<protein>
    <submittedName>
        <fullName evidence="2">Uncharacterized protein</fullName>
    </submittedName>
</protein>
<reference evidence="2 3" key="1">
    <citation type="journal article" date="2022" name="Nat. Ecol. Evol.">
        <title>A masculinizing supergene underlies an exaggerated male reproductive morph in a spider.</title>
        <authorList>
            <person name="Hendrickx F."/>
            <person name="De Corte Z."/>
            <person name="Sonet G."/>
            <person name="Van Belleghem S.M."/>
            <person name="Kostlbacher S."/>
            <person name="Vangestel C."/>
        </authorList>
    </citation>
    <scope>NUCLEOTIDE SEQUENCE [LARGE SCALE GENOMIC DNA]</scope>
    <source>
        <strain evidence="2">W744_W776</strain>
    </source>
</reference>
<gene>
    <name evidence="2" type="ORF">JTE90_023160</name>
</gene>
<evidence type="ECO:0000313" key="3">
    <source>
        <dbReference type="Proteomes" id="UP000827092"/>
    </source>
</evidence>
<sequence length="78" mass="8559">MQMQQRSLRPRHPLGRDKLKFSGASPAMSPCIGGCIAYSTAPTAVEYACGIGMMNMDYADRRRSRGNGESRYVGIKMA</sequence>
<organism evidence="2 3">
    <name type="scientific">Oedothorax gibbosus</name>
    <dbReference type="NCBI Taxonomy" id="931172"/>
    <lineage>
        <taxon>Eukaryota</taxon>
        <taxon>Metazoa</taxon>
        <taxon>Ecdysozoa</taxon>
        <taxon>Arthropoda</taxon>
        <taxon>Chelicerata</taxon>
        <taxon>Arachnida</taxon>
        <taxon>Araneae</taxon>
        <taxon>Araneomorphae</taxon>
        <taxon>Entelegynae</taxon>
        <taxon>Araneoidea</taxon>
        <taxon>Linyphiidae</taxon>
        <taxon>Erigoninae</taxon>
        <taxon>Oedothorax</taxon>
    </lineage>
</organism>
<accession>A0AAV6URQ1</accession>
<dbReference type="EMBL" id="JAFNEN010000302">
    <property type="protein sequence ID" value="KAG8186429.1"/>
    <property type="molecule type" value="Genomic_DNA"/>
</dbReference>
<evidence type="ECO:0000313" key="2">
    <source>
        <dbReference type="EMBL" id="KAG8186429.1"/>
    </source>
</evidence>
<keyword evidence="3" id="KW-1185">Reference proteome</keyword>
<proteinExistence type="predicted"/>